<evidence type="ECO:0000256" key="2">
    <source>
        <dbReference type="ARBA" id="ARBA00022737"/>
    </source>
</evidence>
<comment type="caution">
    <text evidence="5">The sequence shown here is derived from an EMBL/GenBank/DDBJ whole genome shotgun (WGS) entry which is preliminary data.</text>
</comment>
<organism evidence="5 6">
    <name type="scientific">Macrostomum lignano</name>
    <dbReference type="NCBI Taxonomy" id="282301"/>
    <lineage>
        <taxon>Eukaryota</taxon>
        <taxon>Metazoa</taxon>
        <taxon>Spiralia</taxon>
        <taxon>Lophotrochozoa</taxon>
        <taxon>Platyhelminthes</taxon>
        <taxon>Rhabditophora</taxon>
        <taxon>Macrostomorpha</taxon>
        <taxon>Macrostomida</taxon>
        <taxon>Macrostomidae</taxon>
        <taxon>Macrostomum</taxon>
    </lineage>
</organism>
<dbReference type="InterPro" id="IPR015679">
    <property type="entry name" value="PLipase_D_fam"/>
</dbReference>
<gene>
    <name evidence="5" type="ORF">BOX15_Mlig013142g1</name>
</gene>
<dbReference type="GO" id="GO:0009395">
    <property type="term" value="P:phospholipid catabolic process"/>
    <property type="evidence" value="ECO:0007669"/>
    <property type="project" value="TreeGrafter"/>
</dbReference>
<feature type="compositionally biased region" description="Acidic residues" evidence="4">
    <location>
        <begin position="607"/>
        <end position="629"/>
    </location>
</feature>
<evidence type="ECO:0000313" key="5">
    <source>
        <dbReference type="EMBL" id="PAA69579.1"/>
    </source>
</evidence>
<dbReference type="SUPFAM" id="SSF56024">
    <property type="entry name" value="Phospholipase D/nuclease"/>
    <property type="match status" value="1"/>
</dbReference>
<feature type="compositionally biased region" description="Polar residues" evidence="4">
    <location>
        <begin position="117"/>
        <end position="128"/>
    </location>
</feature>
<dbReference type="Gene3D" id="3.30.870.10">
    <property type="entry name" value="Endonuclease Chain A"/>
    <property type="match status" value="1"/>
</dbReference>
<feature type="region of interest" description="Disordered" evidence="4">
    <location>
        <begin position="581"/>
        <end position="769"/>
    </location>
</feature>
<keyword evidence="6" id="KW-1185">Reference proteome</keyword>
<feature type="compositionally biased region" description="Polar residues" evidence="4">
    <location>
        <begin position="632"/>
        <end position="654"/>
    </location>
</feature>
<evidence type="ECO:0000256" key="1">
    <source>
        <dbReference type="ARBA" id="ARBA00000798"/>
    </source>
</evidence>
<dbReference type="STRING" id="282301.A0A267F926"/>
<evidence type="ECO:0008006" key="7">
    <source>
        <dbReference type="Google" id="ProtNLM"/>
    </source>
</evidence>
<keyword evidence="2" id="KW-0677">Repeat</keyword>
<sequence>MPWRKPQVREPRRVANLSDASLMRREQLRQQIEANTQQFQREREAQQDCHLGWDFYYNFNESSLGLPYESQLALVYVHRNFAAQGDGASDLDDVIGGGSNGGGSGAGAKKRKINNSTSKFHKNNQSPHRQQHPPIHFGRRRDSTSSDDEQPVEQLDSGATARLTACYGGHVQWDLHFKDPAELKKSIIKLNVIVASALMDPQLNVDNLAALDTAVASIDTLTLSLAEDINKLLRKCRMMYQSYDEESHPSRSSLITAALAAICEFLGISRLSFIGPMLQPNPAYRKPKGASMRTTTGYPKTTAHSLAVASVNLPGGINSSSAGMASPALPQASVLSMPAALRTSTALFSAGSSQKVTTFNLENDQQSSSSEIELHDLGRCQINCPYLKMTESTVDVVRIFDKFDDRHVTSFSTIRSRIASCCFPFVRMCLRRWDLGKEPACGKRWLFVADTFLGIMNIHSKVIEEIMLFDTSFVVRWSKRASVTSFTVSNRHLEVTLDCETPLKRRVLVNTIRTQTSGIGRPGRLFTEEAVDFRGRDRGPAWRNSVSHHPHRQLQQHQQSLHVEKEEDDENVALIGSLLRGVSEASRSQRDSKRKSATVVVGKTATTEDDDDDDDDDDDLDDEDDDEDDRASIQSADSVLSTNIDATERNSAVDNDSDKTTNDTELQSERPTSLSSLLVHQKSLGKSEAYPSSDGSGGSEDDLSSNDGDAKKSGPVEVNGEFGLSGSQKKRSVRPRHSRRNLLRLQRRLKRKQKRRARKRRQAALAAAAAAVVSPREGRRRIGTRDSTLTAAGVDVEEDEDDPYTAGVSSRMRLTHRLDRQWRGQASAARSHTWRRPFGSFAPSRSGVKAQWYLDGGAYMYAVADAIDSAATEIWICANRLSPEVHLRRPDATGQHQLGSALMHKAKSGVRVCLLLDNPTCMAGVNFALHVVDYFEGTPNVHVLLHPTDPSTGCFALAKDCWSVLRAALVARKRLYSACFNGYCGKRSEVDKRPCHCCFPSQKHGTQSRTEQLHFCHNEKLVVVDQKVALLSAVDLTWGVWDTSYHVINDVPTALHSCPLTPESNGPTFECKILWKTIGPDRSFSTRCSALRLCRHRLT</sequence>
<accession>A0A267F926</accession>
<comment type="catalytic activity">
    <reaction evidence="1">
        <text>a 1,2-diacyl-sn-glycero-3-phosphocholine + H2O = a 1,2-diacyl-sn-glycero-3-phosphate + choline + H(+)</text>
        <dbReference type="Rhea" id="RHEA:14445"/>
        <dbReference type="ChEBI" id="CHEBI:15354"/>
        <dbReference type="ChEBI" id="CHEBI:15377"/>
        <dbReference type="ChEBI" id="CHEBI:15378"/>
        <dbReference type="ChEBI" id="CHEBI:57643"/>
        <dbReference type="ChEBI" id="CHEBI:58608"/>
        <dbReference type="EC" id="3.1.4.4"/>
    </reaction>
</comment>
<feature type="region of interest" description="Disordered" evidence="4">
    <location>
        <begin position="117"/>
        <end position="155"/>
    </location>
</feature>
<name>A0A267F926_9PLAT</name>
<evidence type="ECO:0000256" key="4">
    <source>
        <dbReference type="SAM" id="MobiDB-lite"/>
    </source>
</evidence>
<protein>
    <recommendedName>
        <fullName evidence="7">Phospholipase D</fullName>
    </recommendedName>
</protein>
<dbReference type="PANTHER" id="PTHR18896">
    <property type="entry name" value="PHOSPHOLIPASE D"/>
    <property type="match status" value="1"/>
</dbReference>
<dbReference type="Proteomes" id="UP000215902">
    <property type="component" value="Unassembled WGS sequence"/>
</dbReference>
<dbReference type="GO" id="GO:0004630">
    <property type="term" value="F:phospholipase D activity"/>
    <property type="evidence" value="ECO:0007669"/>
    <property type="project" value="UniProtKB-EC"/>
</dbReference>
<dbReference type="PANTHER" id="PTHR18896:SF76">
    <property type="entry name" value="PHOSPHOLIPASE"/>
    <property type="match status" value="1"/>
</dbReference>
<dbReference type="AlphaFoldDB" id="A0A267F926"/>
<feature type="region of interest" description="Disordered" evidence="4">
    <location>
        <begin position="537"/>
        <end position="567"/>
    </location>
</feature>
<feature type="compositionally biased region" description="Basic residues" evidence="4">
    <location>
        <begin position="728"/>
        <end position="762"/>
    </location>
</feature>
<feature type="compositionally biased region" description="Polar residues" evidence="4">
    <location>
        <begin position="663"/>
        <end position="678"/>
    </location>
</feature>
<proteinExistence type="predicted"/>
<evidence type="ECO:0000256" key="3">
    <source>
        <dbReference type="ARBA" id="ARBA00023098"/>
    </source>
</evidence>
<reference evidence="5 6" key="1">
    <citation type="submission" date="2017-06" db="EMBL/GenBank/DDBJ databases">
        <title>A platform for efficient transgenesis in Macrostomum lignano, a flatworm model organism for stem cell research.</title>
        <authorList>
            <person name="Berezikov E."/>
        </authorList>
    </citation>
    <scope>NUCLEOTIDE SEQUENCE [LARGE SCALE GENOMIC DNA]</scope>
    <source>
        <strain evidence="5">DV1</strain>
        <tissue evidence="5">Whole organism</tissue>
    </source>
</reference>
<dbReference type="EMBL" id="NIVC01001310">
    <property type="protein sequence ID" value="PAA69579.1"/>
    <property type="molecule type" value="Genomic_DNA"/>
</dbReference>
<evidence type="ECO:0000313" key="6">
    <source>
        <dbReference type="Proteomes" id="UP000215902"/>
    </source>
</evidence>
<keyword evidence="3" id="KW-0443">Lipid metabolism</keyword>